<sequence>MPIQKCYDLSPSQTQILDSPLIPGCEDATEHTVIEWLSCDTDVNQYHKTDEEVISLVQNKPQDDSDEPENALISHSEASDALEIAPRYIEQSENVTSTDKMFMRRWHNIASTSNNIVVLDITLSDKFLRLKRSLM</sequence>
<organism evidence="1 2">
    <name type="scientific">Araneus ventricosus</name>
    <name type="common">Orbweaver spider</name>
    <name type="synonym">Epeira ventricosa</name>
    <dbReference type="NCBI Taxonomy" id="182803"/>
    <lineage>
        <taxon>Eukaryota</taxon>
        <taxon>Metazoa</taxon>
        <taxon>Ecdysozoa</taxon>
        <taxon>Arthropoda</taxon>
        <taxon>Chelicerata</taxon>
        <taxon>Arachnida</taxon>
        <taxon>Araneae</taxon>
        <taxon>Araneomorphae</taxon>
        <taxon>Entelegynae</taxon>
        <taxon>Araneoidea</taxon>
        <taxon>Araneidae</taxon>
        <taxon>Araneus</taxon>
    </lineage>
</organism>
<keyword evidence="2" id="KW-1185">Reference proteome</keyword>
<evidence type="ECO:0000313" key="2">
    <source>
        <dbReference type="Proteomes" id="UP000499080"/>
    </source>
</evidence>
<protein>
    <submittedName>
        <fullName evidence="1">Uncharacterized protein</fullName>
    </submittedName>
</protein>
<name>A0A4Y2F8P6_ARAVE</name>
<comment type="caution">
    <text evidence="1">The sequence shown here is derived from an EMBL/GenBank/DDBJ whole genome shotgun (WGS) entry which is preliminary data.</text>
</comment>
<gene>
    <name evidence="1" type="ORF">AVEN_44540_1</name>
</gene>
<dbReference type="EMBL" id="BGPR01000845">
    <property type="protein sequence ID" value="GBM37611.1"/>
    <property type="molecule type" value="Genomic_DNA"/>
</dbReference>
<evidence type="ECO:0000313" key="1">
    <source>
        <dbReference type="EMBL" id="GBM37611.1"/>
    </source>
</evidence>
<dbReference type="AlphaFoldDB" id="A0A4Y2F8P6"/>
<dbReference type="OrthoDB" id="6428588at2759"/>
<dbReference type="Proteomes" id="UP000499080">
    <property type="component" value="Unassembled WGS sequence"/>
</dbReference>
<proteinExistence type="predicted"/>
<accession>A0A4Y2F8P6</accession>
<reference evidence="1 2" key="1">
    <citation type="journal article" date="2019" name="Sci. Rep.">
        <title>Orb-weaving spider Araneus ventricosus genome elucidates the spidroin gene catalogue.</title>
        <authorList>
            <person name="Kono N."/>
            <person name="Nakamura H."/>
            <person name="Ohtoshi R."/>
            <person name="Moran D.A.P."/>
            <person name="Shinohara A."/>
            <person name="Yoshida Y."/>
            <person name="Fujiwara M."/>
            <person name="Mori M."/>
            <person name="Tomita M."/>
            <person name="Arakawa K."/>
        </authorList>
    </citation>
    <scope>NUCLEOTIDE SEQUENCE [LARGE SCALE GENOMIC DNA]</scope>
</reference>